<dbReference type="EMBL" id="CZVU01000020">
    <property type="protein sequence ID" value="CUS99551.1"/>
    <property type="molecule type" value="Genomic_DNA"/>
</dbReference>
<organism evidence="2 3">
    <name type="scientific">Kryptobacter tengchongensis</name>
    <dbReference type="NCBI Taxonomy" id="1643429"/>
    <lineage>
        <taxon>Bacteria</taxon>
        <taxon>Pseudomonadati</taxon>
        <taxon>Candidatus Kryptoniota</taxon>
        <taxon>Candidatus Kryptobacter</taxon>
    </lineage>
</organism>
<proteinExistence type="predicted"/>
<dbReference type="Proteomes" id="UP000243065">
    <property type="component" value="Unassembled WGS sequence"/>
</dbReference>
<dbReference type="SUPFAM" id="SSF55729">
    <property type="entry name" value="Acyl-CoA N-acyltransferases (Nat)"/>
    <property type="match status" value="1"/>
</dbReference>
<dbReference type="CDD" id="cd04301">
    <property type="entry name" value="NAT_SF"/>
    <property type="match status" value="1"/>
</dbReference>
<dbReference type="InterPro" id="IPR000182">
    <property type="entry name" value="GNAT_dom"/>
</dbReference>
<dbReference type="InterPro" id="IPR016181">
    <property type="entry name" value="Acyl_CoA_acyltransferase"/>
</dbReference>
<keyword evidence="3" id="KW-1185">Reference proteome</keyword>
<feature type="domain" description="N-acetyltransferase" evidence="1">
    <location>
        <begin position="5"/>
        <end position="161"/>
    </location>
</feature>
<dbReference type="Gene3D" id="3.40.630.30">
    <property type="match status" value="1"/>
</dbReference>
<evidence type="ECO:0000259" key="1">
    <source>
        <dbReference type="PROSITE" id="PS51186"/>
    </source>
</evidence>
<gene>
    <name evidence="2" type="ORF">JGI24_00630</name>
</gene>
<dbReference type="AlphaFoldDB" id="A0A656D6I9"/>
<protein>
    <submittedName>
        <fullName evidence="2">Aminoglycoside 6'-N-acetyltransferase I</fullName>
    </submittedName>
</protein>
<evidence type="ECO:0000313" key="2">
    <source>
        <dbReference type="EMBL" id="CUS99551.1"/>
    </source>
</evidence>
<name>A0A656D6I9_KRYT1</name>
<dbReference type="Pfam" id="PF00583">
    <property type="entry name" value="Acetyltransf_1"/>
    <property type="match status" value="1"/>
</dbReference>
<dbReference type="GO" id="GO:0016747">
    <property type="term" value="F:acyltransferase activity, transferring groups other than amino-acyl groups"/>
    <property type="evidence" value="ECO:0007669"/>
    <property type="project" value="InterPro"/>
</dbReference>
<sequence length="161" mass="18683">MRESMKIRKLKNKDREKIIKILKETDMFTEEEINVATELIDEFLAKDEESGYEIYTAVDDADNPSGYICFGKRPLTQGTYDIYWIAVEPSLQGNGIGKNLMKFTEQKIKEKGGTLILVETSSQEKYLKTRLFYKSCGYEEVARIKDFYKVGDNLIIFAKYI</sequence>
<keyword evidence="2" id="KW-0808">Transferase</keyword>
<dbReference type="PROSITE" id="PS51186">
    <property type="entry name" value="GNAT"/>
    <property type="match status" value="1"/>
</dbReference>
<reference evidence="2 3" key="1">
    <citation type="submission" date="2015-11" db="EMBL/GenBank/DDBJ databases">
        <authorList>
            <person name="Varghese N."/>
        </authorList>
    </citation>
    <scope>NUCLEOTIDE SEQUENCE [LARGE SCALE GENOMIC DNA]</scope>
    <source>
        <strain evidence="2 3">JGI-24</strain>
    </source>
</reference>
<evidence type="ECO:0000313" key="3">
    <source>
        <dbReference type="Proteomes" id="UP000243065"/>
    </source>
</evidence>
<accession>A0A656D6I9</accession>